<feature type="compositionally biased region" description="Basic and acidic residues" evidence="1">
    <location>
        <begin position="154"/>
        <end position="168"/>
    </location>
</feature>
<organism evidence="2">
    <name type="scientific">uncultured Rubrobacteraceae bacterium</name>
    <dbReference type="NCBI Taxonomy" id="349277"/>
    <lineage>
        <taxon>Bacteria</taxon>
        <taxon>Bacillati</taxon>
        <taxon>Actinomycetota</taxon>
        <taxon>Rubrobacteria</taxon>
        <taxon>Rubrobacterales</taxon>
        <taxon>Rubrobacteraceae</taxon>
        <taxon>environmental samples</taxon>
    </lineage>
</organism>
<feature type="compositionally biased region" description="Basic and acidic residues" evidence="1">
    <location>
        <begin position="55"/>
        <end position="67"/>
    </location>
</feature>
<feature type="region of interest" description="Disordered" evidence="1">
    <location>
        <begin position="264"/>
        <end position="332"/>
    </location>
</feature>
<protein>
    <submittedName>
        <fullName evidence="2">Galactose-1-phosphate uridylyltransferase</fullName>
        <ecNumber evidence="2">2.7.7.10</ecNumber>
    </submittedName>
</protein>
<feature type="compositionally biased region" description="Basic residues" evidence="1">
    <location>
        <begin position="68"/>
        <end position="77"/>
    </location>
</feature>
<sequence>EPAPLGPDARGVGRLRNPPPGPHLSPAGRVLPPRPHEARRLPDGGSEGVLRYRRFREQVSRPLPERHGGRRGGHQRGQRGNGHGARARRLRGRPVFAGARLHPGGDAGGAHPQPRPRLGRPLRGARLFRLCRIRLRLREQGRGHRGDLAPPARPDLRLPLRPAPPEKRTRVRPRLPRRERLLPALRPARRGARRRPARGLCGRALRRLRPVLRALPLRGARLLAPLRPVDSRPRRRRTPGPRPRPQEAPRGLRRALRVLLALHDGDAPGADGRGGPRRSSPLPHRVLPTQPDRGQAEVPRRQRDRRRRLRGGRAPRAHGRDAPGGRRRRGPL</sequence>
<reference evidence="2" key="1">
    <citation type="submission" date="2020-02" db="EMBL/GenBank/DDBJ databases">
        <authorList>
            <person name="Meier V. D."/>
        </authorList>
    </citation>
    <scope>NUCLEOTIDE SEQUENCE</scope>
    <source>
        <strain evidence="2">AVDCRST_MAG02</strain>
    </source>
</reference>
<keyword evidence="2" id="KW-0548">Nucleotidyltransferase</keyword>
<evidence type="ECO:0000256" key="1">
    <source>
        <dbReference type="SAM" id="MobiDB-lite"/>
    </source>
</evidence>
<evidence type="ECO:0000313" key="2">
    <source>
        <dbReference type="EMBL" id="CAA9449763.1"/>
    </source>
</evidence>
<dbReference type="EMBL" id="CADCVH010000022">
    <property type="protein sequence ID" value="CAA9449763.1"/>
    <property type="molecule type" value="Genomic_DNA"/>
</dbReference>
<gene>
    <name evidence="2" type="ORF">AVDCRST_MAG02-796</name>
</gene>
<keyword evidence="2" id="KW-0808">Transferase</keyword>
<name>A0A6J4QRC8_9ACTN</name>
<feature type="region of interest" description="Disordered" evidence="1">
    <location>
        <begin position="226"/>
        <end position="251"/>
    </location>
</feature>
<feature type="non-terminal residue" evidence="2">
    <location>
        <position position="1"/>
    </location>
</feature>
<accession>A0A6J4QRC8</accession>
<dbReference type="EC" id="2.7.7.10" evidence="2"/>
<feature type="compositionally biased region" description="Basic residues" evidence="1">
    <location>
        <begin position="302"/>
        <end position="317"/>
    </location>
</feature>
<feature type="non-terminal residue" evidence="2">
    <location>
        <position position="332"/>
    </location>
</feature>
<feature type="region of interest" description="Disordered" evidence="1">
    <location>
        <begin position="142"/>
        <end position="178"/>
    </location>
</feature>
<proteinExistence type="predicted"/>
<dbReference type="AlphaFoldDB" id="A0A6J4QRC8"/>
<feature type="region of interest" description="Disordered" evidence="1">
    <location>
        <begin position="101"/>
        <end position="120"/>
    </location>
</feature>
<dbReference type="GO" id="GO:0017103">
    <property type="term" value="F:UTP:galactose-1-phosphate uridylyltransferase activity"/>
    <property type="evidence" value="ECO:0007669"/>
    <property type="project" value="UniProtKB-EC"/>
</dbReference>
<feature type="region of interest" description="Disordered" evidence="1">
    <location>
        <begin position="1"/>
        <end position="92"/>
    </location>
</feature>